<feature type="transmembrane region" description="Helical" evidence="1">
    <location>
        <begin position="164"/>
        <end position="186"/>
    </location>
</feature>
<feature type="transmembrane region" description="Helical" evidence="1">
    <location>
        <begin position="135"/>
        <end position="152"/>
    </location>
</feature>
<keyword evidence="1" id="KW-0472">Membrane</keyword>
<sequence length="225" mass="24032">MTETSATPQPRLTGRTPLSAGALGFAAMMAAGFWVLVSLAFHWIRSDLDPCCSSVSNYARGDYEWLMQAAFVVFGFGWMAAGIAVARALHGVRGAALMRGALLVAGLGLLLSGMFRTDDLGGTDGPSAEHVVHTVGSLLAFGGLIVYGLVAASAMRRSPDWKSLAVPHLMLGLATLALVLTFSIWVETIGDGFGWWQRALTMVLMPAWLALLGWRLERTARTYSA</sequence>
<proteinExistence type="predicted"/>
<dbReference type="Pfam" id="PF06197">
    <property type="entry name" value="DUF998"/>
    <property type="match status" value="1"/>
</dbReference>
<organism evidence="2 3">
    <name type="scientific">Demequina activiva</name>
    <dbReference type="NCBI Taxonomy" id="1582364"/>
    <lineage>
        <taxon>Bacteria</taxon>
        <taxon>Bacillati</taxon>
        <taxon>Actinomycetota</taxon>
        <taxon>Actinomycetes</taxon>
        <taxon>Micrococcales</taxon>
        <taxon>Demequinaceae</taxon>
        <taxon>Demequina</taxon>
    </lineage>
</organism>
<gene>
    <name evidence="2" type="ORF">Dac01nite_05660</name>
</gene>
<dbReference type="Proteomes" id="UP000652354">
    <property type="component" value="Unassembled WGS sequence"/>
</dbReference>
<reference evidence="2" key="1">
    <citation type="submission" date="2021-01" db="EMBL/GenBank/DDBJ databases">
        <title>Whole genome shotgun sequence of Demequina activiva NBRC 110675.</title>
        <authorList>
            <person name="Komaki H."/>
            <person name="Tamura T."/>
        </authorList>
    </citation>
    <scope>NUCLEOTIDE SEQUENCE</scope>
    <source>
        <strain evidence="2">NBRC 110675</strain>
    </source>
</reference>
<feature type="transmembrane region" description="Helical" evidence="1">
    <location>
        <begin position="198"/>
        <end position="216"/>
    </location>
</feature>
<protein>
    <recommendedName>
        <fullName evidence="4">DUF998 domain-containing protein</fullName>
    </recommendedName>
</protein>
<evidence type="ECO:0000313" key="2">
    <source>
        <dbReference type="EMBL" id="GIG53814.1"/>
    </source>
</evidence>
<name>A0A919UFU7_9MICO</name>
<evidence type="ECO:0000256" key="1">
    <source>
        <dbReference type="SAM" id="Phobius"/>
    </source>
</evidence>
<keyword evidence="3" id="KW-1185">Reference proteome</keyword>
<dbReference type="InterPro" id="IPR009339">
    <property type="entry name" value="DUF998"/>
</dbReference>
<dbReference type="AlphaFoldDB" id="A0A919UFU7"/>
<feature type="transmembrane region" description="Helical" evidence="1">
    <location>
        <begin position="21"/>
        <end position="45"/>
    </location>
</feature>
<comment type="caution">
    <text evidence="2">The sequence shown here is derived from an EMBL/GenBank/DDBJ whole genome shotgun (WGS) entry which is preliminary data.</text>
</comment>
<evidence type="ECO:0000313" key="3">
    <source>
        <dbReference type="Proteomes" id="UP000652354"/>
    </source>
</evidence>
<dbReference type="RefSeq" id="WP_203653238.1">
    <property type="nucleotide sequence ID" value="NZ_BONR01000001.1"/>
</dbReference>
<feature type="transmembrane region" description="Helical" evidence="1">
    <location>
        <begin position="96"/>
        <end position="115"/>
    </location>
</feature>
<feature type="transmembrane region" description="Helical" evidence="1">
    <location>
        <begin position="65"/>
        <end position="89"/>
    </location>
</feature>
<accession>A0A919UFU7</accession>
<dbReference type="EMBL" id="BONR01000001">
    <property type="protein sequence ID" value="GIG53814.1"/>
    <property type="molecule type" value="Genomic_DNA"/>
</dbReference>
<evidence type="ECO:0008006" key="4">
    <source>
        <dbReference type="Google" id="ProtNLM"/>
    </source>
</evidence>
<keyword evidence="1" id="KW-1133">Transmembrane helix</keyword>
<keyword evidence="1" id="KW-0812">Transmembrane</keyword>